<dbReference type="AlphaFoldDB" id="A0A8H6WIF8"/>
<dbReference type="SUPFAM" id="SSF81383">
    <property type="entry name" value="F-box domain"/>
    <property type="match status" value="1"/>
</dbReference>
<name>A0A8H6WIF8_MYCCL</name>
<evidence type="ECO:0000313" key="3">
    <source>
        <dbReference type="Proteomes" id="UP000613580"/>
    </source>
</evidence>
<feature type="domain" description="F-box" evidence="1">
    <location>
        <begin position="503"/>
        <end position="537"/>
    </location>
</feature>
<keyword evidence="3" id="KW-1185">Reference proteome</keyword>
<dbReference type="InterPro" id="IPR036047">
    <property type="entry name" value="F-box-like_dom_sf"/>
</dbReference>
<dbReference type="Pfam" id="PF12937">
    <property type="entry name" value="F-box-like"/>
    <property type="match status" value="1"/>
</dbReference>
<comment type="caution">
    <text evidence="2">The sequence shown here is derived from an EMBL/GenBank/DDBJ whole genome shotgun (WGS) entry which is preliminary data.</text>
</comment>
<dbReference type="SUPFAM" id="SSF52047">
    <property type="entry name" value="RNI-like"/>
    <property type="match status" value="1"/>
</dbReference>
<protein>
    <recommendedName>
        <fullName evidence="1">F-box domain-containing protein</fullName>
    </recommendedName>
</protein>
<proteinExistence type="predicted"/>
<reference evidence="2" key="1">
    <citation type="submission" date="2020-05" db="EMBL/GenBank/DDBJ databases">
        <title>Mycena genomes resolve the evolution of fungal bioluminescence.</title>
        <authorList>
            <person name="Tsai I.J."/>
        </authorList>
    </citation>
    <scope>NUCLEOTIDE SEQUENCE</scope>
    <source>
        <strain evidence="2">110903Hualien_Pintung</strain>
    </source>
</reference>
<dbReference type="EMBL" id="JACAZE010000003">
    <property type="protein sequence ID" value="KAF7318812.1"/>
    <property type="molecule type" value="Genomic_DNA"/>
</dbReference>
<sequence>MLLDLPDAVIDCICAQIADECILPTARSCKRLSERALRVFLARHEIPEPEAECEVFIEGDVAEKTAPGLLLQALQLATRTFLHSTEHLSLIFLNVDLSLGLRDLFRAASLVDRLSRVDRVSLEFRGTICEGQILTDARIQREWNARFSELWFAILRKGTVTDLSLRTKWDFLQGYELYNEESRLLARSQVAVKGILGKLRSAPKHGDLAASARHAMAQLSPNRSRLKSLHLEGKLTLVPALYHLTLVTLQYCPITALQLHSVSGMLGEYRLPKSSIAEDIASALPALSHLTIINTDMQKPSLSDFLSKLPNLAHLVIEPPPHSKKLTIPLTSRDNLRLDALTELRVSWSQLAVFLKQPDFLAHLERLYITAPMRVLCGPSILDDLAPLARYPAPAQMQIKLTQFNLMTGVIWGMEKCIDIALGLPDKWRGVFGRVTELVLVQTYQPQLHNIPVFRRWLALFPAVRRVEWDECSSDEFQEVFSKGALYPGADEPLTTEPSPFMNIPDDIIISILEFLPDDLFDMALVCRRLNYLASHALLTAPRLWNRSTASCTIKLDVYPAARDMLAALQVALVLPEIKELRVHIPRTGHIYPTINHLRRLVRILRRLDSLESVSLHFGVAFKPQLEQHHVTLQYRWTELFQSLLNIIVKKETCTALHVHGSPYLFPDEIRWNQLHTNNVWKRVRLVLPPPLKLTTFSFDPAALLSPIFEPWTVAALQSSQISTLRLDVTTEDYRFVEIVSQTLLTLHGLEINWHIAPEKNLRIMTLLARLPELQTLRMSSVFADLPATQAIPLSVPQLPQLTTLAASIPYINYLLKYVAPRALPALTELEISTCLTSTAKPPLSPLGSLAAVFEGLERHHLAPRITLAVTFSTTWDANAHWPSAAFDLVLGVEWMRTEWISTVGAVSVCVVVPRIRIAWARPDANVPYLAFLRERLGLFDALREVRFVDGLEYHNEEESRATEGSVLAVVKAAHAGVERVVVNGRSFEVGSQNV</sequence>
<dbReference type="InterPro" id="IPR001810">
    <property type="entry name" value="F-box_dom"/>
</dbReference>
<dbReference type="OrthoDB" id="2878159at2759"/>
<dbReference type="Proteomes" id="UP000613580">
    <property type="component" value="Unassembled WGS sequence"/>
</dbReference>
<accession>A0A8H6WIF8</accession>
<evidence type="ECO:0000313" key="2">
    <source>
        <dbReference type="EMBL" id="KAF7318812.1"/>
    </source>
</evidence>
<organism evidence="2 3">
    <name type="scientific">Mycena chlorophos</name>
    <name type="common">Agaric fungus</name>
    <name type="synonym">Agaricus chlorophos</name>
    <dbReference type="NCBI Taxonomy" id="658473"/>
    <lineage>
        <taxon>Eukaryota</taxon>
        <taxon>Fungi</taxon>
        <taxon>Dikarya</taxon>
        <taxon>Basidiomycota</taxon>
        <taxon>Agaricomycotina</taxon>
        <taxon>Agaricomycetes</taxon>
        <taxon>Agaricomycetidae</taxon>
        <taxon>Agaricales</taxon>
        <taxon>Marasmiineae</taxon>
        <taxon>Mycenaceae</taxon>
        <taxon>Mycena</taxon>
    </lineage>
</organism>
<evidence type="ECO:0000259" key="1">
    <source>
        <dbReference type="Pfam" id="PF12937"/>
    </source>
</evidence>
<gene>
    <name evidence="2" type="ORF">HMN09_00216500</name>
</gene>